<evidence type="ECO:0000256" key="4">
    <source>
        <dbReference type="SAM" id="MobiDB-lite"/>
    </source>
</evidence>
<dbReference type="SMART" id="SM00894">
    <property type="entry name" value="Excalibur"/>
    <property type="match status" value="1"/>
</dbReference>
<dbReference type="STRING" id="1227498.C492_21997"/>
<comment type="caution">
    <text evidence="6">The sequence shown here is derived from an EMBL/GenBank/DDBJ whole genome shotgun (WGS) entry which is preliminary data.</text>
</comment>
<name>L9WQ97_9EURY</name>
<proteinExistence type="predicted"/>
<dbReference type="InterPro" id="IPR016071">
    <property type="entry name" value="Staphylococal_nuclease_OB-fold"/>
</dbReference>
<feature type="compositionally biased region" description="Polar residues" evidence="4">
    <location>
        <begin position="160"/>
        <end position="171"/>
    </location>
</feature>
<dbReference type="SUPFAM" id="SSF50199">
    <property type="entry name" value="Staphylococcal nuclease"/>
    <property type="match status" value="1"/>
</dbReference>
<dbReference type="SMART" id="SM00318">
    <property type="entry name" value="SNc"/>
    <property type="match status" value="1"/>
</dbReference>
<dbReference type="InterPro" id="IPR002071">
    <property type="entry name" value="Thermonucl_AS"/>
</dbReference>
<evidence type="ECO:0000313" key="6">
    <source>
        <dbReference type="EMBL" id="ELY50493.1"/>
    </source>
</evidence>
<evidence type="ECO:0000259" key="5">
    <source>
        <dbReference type="PROSITE" id="PS50830"/>
    </source>
</evidence>
<feature type="compositionally biased region" description="Low complexity" evidence="4">
    <location>
        <begin position="209"/>
        <end position="218"/>
    </location>
</feature>
<dbReference type="PANTHER" id="PTHR12302">
    <property type="entry name" value="EBNA2 BINDING PROTEIN P100"/>
    <property type="match status" value="1"/>
</dbReference>
<organism evidence="6 7">
    <name type="scientific">Natronococcus jeotgali DSM 18795</name>
    <dbReference type="NCBI Taxonomy" id="1227498"/>
    <lineage>
        <taxon>Archaea</taxon>
        <taxon>Methanobacteriati</taxon>
        <taxon>Methanobacteriota</taxon>
        <taxon>Stenosarchaea group</taxon>
        <taxon>Halobacteria</taxon>
        <taxon>Halobacteriales</taxon>
        <taxon>Natrialbaceae</taxon>
        <taxon>Natronococcus</taxon>
    </lineage>
</organism>
<feature type="compositionally biased region" description="Low complexity" evidence="4">
    <location>
        <begin position="381"/>
        <end position="392"/>
    </location>
</feature>
<dbReference type="GO" id="GO:0016787">
    <property type="term" value="F:hydrolase activity"/>
    <property type="evidence" value="ECO:0007669"/>
    <property type="project" value="UniProtKB-KW"/>
</dbReference>
<feature type="compositionally biased region" description="Acidic residues" evidence="4">
    <location>
        <begin position="175"/>
        <end position="193"/>
    </location>
</feature>
<feature type="region of interest" description="Disordered" evidence="4">
    <location>
        <begin position="49"/>
        <end position="237"/>
    </location>
</feature>
<dbReference type="AlphaFoldDB" id="L9WQ97"/>
<evidence type="ECO:0000256" key="2">
    <source>
        <dbReference type="ARBA" id="ARBA00022759"/>
    </source>
</evidence>
<dbReference type="Gene3D" id="2.40.50.90">
    <property type="match status" value="1"/>
</dbReference>
<dbReference type="GO" id="GO:0003676">
    <property type="term" value="F:nucleic acid binding"/>
    <property type="evidence" value="ECO:0007669"/>
    <property type="project" value="InterPro"/>
</dbReference>
<evidence type="ECO:0000313" key="7">
    <source>
        <dbReference type="Proteomes" id="UP000011531"/>
    </source>
</evidence>
<dbReference type="Proteomes" id="UP000011531">
    <property type="component" value="Unassembled WGS sequence"/>
</dbReference>
<feature type="compositionally biased region" description="Acidic residues" evidence="4">
    <location>
        <begin position="110"/>
        <end position="130"/>
    </location>
</feature>
<gene>
    <name evidence="6" type="ORF">C492_21997</name>
</gene>
<dbReference type="InterPro" id="IPR008613">
    <property type="entry name" value="Excalibur_Ca-bd_domain"/>
</dbReference>
<dbReference type="Pfam" id="PF05901">
    <property type="entry name" value="Excalibur"/>
    <property type="match status" value="1"/>
</dbReference>
<dbReference type="PANTHER" id="PTHR12302:SF3">
    <property type="entry name" value="SERINE_THREONINE-PROTEIN KINASE 31"/>
    <property type="match status" value="1"/>
</dbReference>
<dbReference type="RefSeq" id="WP_008427471.1">
    <property type="nucleotide sequence ID" value="NZ_AOIA01000167.1"/>
</dbReference>
<dbReference type="PROSITE" id="PS50830">
    <property type="entry name" value="TNASE_3"/>
    <property type="match status" value="1"/>
</dbReference>
<feature type="compositionally biased region" description="Acidic residues" evidence="4">
    <location>
        <begin position="142"/>
        <end position="159"/>
    </location>
</feature>
<evidence type="ECO:0000256" key="1">
    <source>
        <dbReference type="ARBA" id="ARBA00022722"/>
    </source>
</evidence>
<dbReference type="PROSITE" id="PS01123">
    <property type="entry name" value="TNASE_1"/>
    <property type="match status" value="1"/>
</dbReference>
<dbReference type="PATRIC" id="fig|1227498.3.peg.4371"/>
<dbReference type="GO" id="GO:0004519">
    <property type="term" value="F:endonuclease activity"/>
    <property type="evidence" value="ECO:0007669"/>
    <property type="project" value="UniProtKB-KW"/>
</dbReference>
<keyword evidence="2" id="KW-0255">Endonuclease</keyword>
<dbReference type="InterPro" id="IPR035437">
    <property type="entry name" value="SNase_OB-fold_sf"/>
</dbReference>
<dbReference type="Pfam" id="PF00565">
    <property type="entry name" value="SNase"/>
    <property type="match status" value="1"/>
</dbReference>
<sequence>MGLLVGTNYRGIADRLATVPGIESGGGLKSGAVAAVVGFVLLGIVAAGGDTGDSGIEPDLPESEDPEPESSPQADADDPESESPPAEDASESEPDSTTEPDSEASTPDSNSDEAETESDDDPTTDADSNESETNPGGSTDDPTTDADSSEAETDPDGSADDSSTGTELNAQESDSSAESESDDSESDDSETESATEPGSSDSETDSSEASESTARTESPVSVPAEVAGGEARQATVTRVIDGDTMEVRFASGEEDTVRLIGVDTPETSLGDVAPGEYETIPDTPAARDHLYNWGQQASRYATDELEGREVRVVTDVEGDRRGSFGRLLAYVYVGDTNFNLDLLEGGYARVYDSSFSLRDEFDSAESEARSSDVGLWDFEAESSSSEADASDTGSDEIDVPPVPADGDYNCGDFDTQEQAQYVLENADGDPHRLDADGDGIACETLP</sequence>
<keyword evidence="7" id="KW-1185">Reference proteome</keyword>
<protein>
    <submittedName>
        <fullName evidence="6">Nuclease</fullName>
    </submittedName>
</protein>
<evidence type="ECO:0000256" key="3">
    <source>
        <dbReference type="ARBA" id="ARBA00022801"/>
    </source>
</evidence>
<accession>L9WQ97</accession>
<feature type="region of interest" description="Disordered" evidence="4">
    <location>
        <begin position="372"/>
        <end position="446"/>
    </location>
</feature>
<keyword evidence="1" id="KW-0540">Nuclease</keyword>
<reference evidence="6 7" key="1">
    <citation type="journal article" date="2014" name="PLoS Genet.">
        <title>Phylogenetically driven sequencing of extremely halophilic archaea reveals strategies for static and dynamic osmo-response.</title>
        <authorList>
            <person name="Becker E.A."/>
            <person name="Seitzer P.M."/>
            <person name="Tritt A."/>
            <person name="Larsen D."/>
            <person name="Krusor M."/>
            <person name="Yao A.I."/>
            <person name="Wu D."/>
            <person name="Madern D."/>
            <person name="Eisen J.A."/>
            <person name="Darling A.E."/>
            <person name="Facciotti M.T."/>
        </authorList>
    </citation>
    <scope>NUCLEOTIDE SEQUENCE [LARGE SCALE GENOMIC DNA]</scope>
    <source>
        <strain evidence="6 7">DSM 18795</strain>
    </source>
</reference>
<dbReference type="OrthoDB" id="176207at2157"/>
<keyword evidence="3" id="KW-0378">Hydrolase</keyword>
<feature type="domain" description="TNase-like" evidence="5">
    <location>
        <begin position="230"/>
        <end position="378"/>
    </location>
</feature>
<feature type="compositionally biased region" description="Acidic residues" evidence="4">
    <location>
        <begin position="59"/>
        <end position="68"/>
    </location>
</feature>
<feature type="compositionally biased region" description="Acidic residues" evidence="4">
    <location>
        <begin position="88"/>
        <end position="102"/>
    </location>
</feature>
<dbReference type="EMBL" id="AOIA01000167">
    <property type="protein sequence ID" value="ELY50493.1"/>
    <property type="molecule type" value="Genomic_DNA"/>
</dbReference>